<dbReference type="Pfam" id="PF00072">
    <property type="entry name" value="Response_reg"/>
    <property type="match status" value="1"/>
</dbReference>
<evidence type="ECO:0000259" key="10">
    <source>
        <dbReference type="PROSITE" id="PS50110"/>
    </source>
</evidence>
<dbReference type="Proteomes" id="UP000016721">
    <property type="component" value="Unassembled WGS sequence"/>
</dbReference>
<proteinExistence type="predicted"/>
<keyword evidence="5 9" id="KW-0238">DNA-binding</keyword>
<keyword evidence="3" id="KW-0902">Two-component regulatory system</keyword>
<dbReference type="RefSeq" id="WP_021803833.1">
    <property type="nucleotide sequence ID" value="NZ_KI273145.1"/>
</dbReference>
<dbReference type="Gene3D" id="1.10.10.10">
    <property type="entry name" value="Winged helix-like DNA-binding domain superfamily/Winged helix DNA-binding domain"/>
    <property type="match status" value="1"/>
</dbReference>
<dbReference type="Gene3D" id="3.40.50.2300">
    <property type="match status" value="1"/>
</dbReference>
<feature type="domain" description="Response regulatory" evidence="10">
    <location>
        <begin position="4"/>
        <end position="117"/>
    </location>
</feature>
<organism evidence="12 13">
    <name type="scientific">Clostridium intestinale URNW</name>
    <dbReference type="NCBI Taxonomy" id="1294142"/>
    <lineage>
        <taxon>Bacteria</taxon>
        <taxon>Bacillati</taxon>
        <taxon>Bacillota</taxon>
        <taxon>Clostridia</taxon>
        <taxon>Eubacteriales</taxon>
        <taxon>Clostridiaceae</taxon>
        <taxon>Clostridium</taxon>
    </lineage>
</organism>
<dbReference type="STRING" id="1294142.CINTURNW_3925"/>
<dbReference type="InterPro" id="IPR001789">
    <property type="entry name" value="Sig_transdc_resp-reg_receiver"/>
</dbReference>
<dbReference type="GO" id="GO:0005829">
    <property type="term" value="C:cytosol"/>
    <property type="evidence" value="ECO:0007669"/>
    <property type="project" value="TreeGrafter"/>
</dbReference>
<dbReference type="SUPFAM" id="SSF52172">
    <property type="entry name" value="CheY-like"/>
    <property type="match status" value="1"/>
</dbReference>
<dbReference type="InterPro" id="IPR001867">
    <property type="entry name" value="OmpR/PhoB-type_DNA-bd"/>
</dbReference>
<dbReference type="GO" id="GO:0000156">
    <property type="term" value="F:phosphorelay response regulator activity"/>
    <property type="evidence" value="ECO:0007669"/>
    <property type="project" value="TreeGrafter"/>
</dbReference>
<feature type="modified residue" description="4-aspartylphosphate" evidence="8">
    <location>
        <position position="53"/>
    </location>
</feature>
<dbReference type="Pfam" id="PF00486">
    <property type="entry name" value="Trans_reg_C"/>
    <property type="match status" value="1"/>
</dbReference>
<keyword evidence="13" id="KW-1185">Reference proteome</keyword>
<sequence length="230" mass="26540">MREKIIVVEDEFYINDILTTALEEENFQVLSLLNGESLRENLMDFAPDIILLDVNLPDINGFELCKYINKELSIPIILITARNDVVDKVLGLELGAHDYITKPFHIKEVLARIRAALRSTTKYSSILTNDLSNQPLTISPVLKVDFDSRIILKNNEEIKLNPKEFEILSLLSKNRNKIFTRDALLNTIWGYEYFGEDRTVDVHIRRLRAKIDTPDFSHIETVFGVGYVMR</sequence>
<keyword evidence="2 8" id="KW-0597">Phosphoprotein</keyword>
<evidence type="ECO:0000256" key="9">
    <source>
        <dbReference type="PROSITE-ProRule" id="PRU01091"/>
    </source>
</evidence>
<protein>
    <recommendedName>
        <fullName evidence="1">Stage 0 sporulation protein A homolog</fullName>
    </recommendedName>
</protein>
<feature type="DNA-binding region" description="OmpR/PhoB-type" evidence="9">
    <location>
        <begin position="133"/>
        <end position="230"/>
    </location>
</feature>
<evidence type="ECO:0000313" key="12">
    <source>
        <dbReference type="EMBL" id="ERK28831.1"/>
    </source>
</evidence>
<evidence type="ECO:0000313" key="13">
    <source>
        <dbReference type="Proteomes" id="UP000016721"/>
    </source>
</evidence>
<accession>U2NIY3</accession>
<evidence type="ECO:0000256" key="1">
    <source>
        <dbReference type="ARBA" id="ARBA00018672"/>
    </source>
</evidence>
<dbReference type="GO" id="GO:0000976">
    <property type="term" value="F:transcription cis-regulatory region binding"/>
    <property type="evidence" value="ECO:0007669"/>
    <property type="project" value="TreeGrafter"/>
</dbReference>
<dbReference type="AlphaFoldDB" id="U2NIY3"/>
<dbReference type="CDD" id="cd00383">
    <property type="entry name" value="trans_reg_C"/>
    <property type="match status" value="1"/>
</dbReference>
<dbReference type="CDD" id="cd17574">
    <property type="entry name" value="REC_OmpR"/>
    <property type="match status" value="1"/>
</dbReference>
<name>U2NIY3_9CLOT</name>
<reference evidence="12 13" key="1">
    <citation type="journal article" date="2013" name="Genome Announc.">
        <title>Draft Genome Sequence of the Hydrogen- and Ethanol-Producing Bacterium Clostridium intestinale Strain URNW.</title>
        <authorList>
            <person name="Lal S."/>
            <person name="Ramachandran U."/>
            <person name="Zhang X."/>
            <person name="Sparling R."/>
            <person name="Levin D.B."/>
        </authorList>
    </citation>
    <scope>NUCLEOTIDE SEQUENCE [LARGE SCALE GENOMIC DNA]</scope>
    <source>
        <strain evidence="12 13">URNW</strain>
    </source>
</reference>
<dbReference type="eggNOG" id="COG0745">
    <property type="taxonomic scope" value="Bacteria"/>
</dbReference>
<dbReference type="InterPro" id="IPR036388">
    <property type="entry name" value="WH-like_DNA-bd_sf"/>
</dbReference>
<dbReference type="InterPro" id="IPR039420">
    <property type="entry name" value="WalR-like"/>
</dbReference>
<dbReference type="InterPro" id="IPR011006">
    <property type="entry name" value="CheY-like_superfamily"/>
</dbReference>
<dbReference type="GO" id="GO:0032993">
    <property type="term" value="C:protein-DNA complex"/>
    <property type="evidence" value="ECO:0007669"/>
    <property type="project" value="TreeGrafter"/>
</dbReference>
<dbReference type="HOGENOM" id="CLU_000445_30_4_9"/>
<gene>
    <name evidence="12" type="ORF">CINTURNW_3925</name>
</gene>
<evidence type="ECO:0000256" key="7">
    <source>
        <dbReference type="ARBA" id="ARBA00024867"/>
    </source>
</evidence>
<dbReference type="EMBL" id="APJA01000028">
    <property type="protein sequence ID" value="ERK28831.1"/>
    <property type="molecule type" value="Genomic_DNA"/>
</dbReference>
<dbReference type="OrthoDB" id="9790442at2"/>
<comment type="caution">
    <text evidence="12">The sequence shown here is derived from an EMBL/GenBank/DDBJ whole genome shotgun (WGS) entry which is preliminary data.</text>
</comment>
<evidence type="ECO:0000256" key="8">
    <source>
        <dbReference type="PROSITE-ProRule" id="PRU00169"/>
    </source>
</evidence>
<dbReference type="PANTHER" id="PTHR48111">
    <property type="entry name" value="REGULATOR OF RPOS"/>
    <property type="match status" value="1"/>
</dbReference>
<dbReference type="PATRIC" id="fig|1294142.3.peg.4083"/>
<evidence type="ECO:0000259" key="11">
    <source>
        <dbReference type="PROSITE" id="PS51755"/>
    </source>
</evidence>
<keyword evidence="4" id="KW-0805">Transcription regulation</keyword>
<dbReference type="PANTHER" id="PTHR48111:SF40">
    <property type="entry name" value="PHOSPHATE REGULON TRANSCRIPTIONAL REGULATORY PROTEIN PHOB"/>
    <property type="match status" value="1"/>
</dbReference>
<dbReference type="GO" id="GO:0006355">
    <property type="term" value="P:regulation of DNA-templated transcription"/>
    <property type="evidence" value="ECO:0007669"/>
    <property type="project" value="InterPro"/>
</dbReference>
<comment type="function">
    <text evidence="7">May play the central regulatory role in sporulation. It may be an element of the effector pathway responsible for the activation of sporulation genes in response to nutritional stress. Spo0A may act in concert with spo0H (a sigma factor) to control the expression of some genes that are critical to the sporulation process.</text>
</comment>
<feature type="domain" description="OmpR/PhoB-type" evidence="11">
    <location>
        <begin position="133"/>
        <end position="230"/>
    </location>
</feature>
<evidence type="ECO:0000256" key="3">
    <source>
        <dbReference type="ARBA" id="ARBA00023012"/>
    </source>
</evidence>
<dbReference type="PROSITE" id="PS51755">
    <property type="entry name" value="OMPR_PHOB"/>
    <property type="match status" value="1"/>
</dbReference>
<evidence type="ECO:0000256" key="2">
    <source>
        <dbReference type="ARBA" id="ARBA00022553"/>
    </source>
</evidence>
<dbReference type="SMART" id="SM00448">
    <property type="entry name" value="REC"/>
    <property type="match status" value="1"/>
</dbReference>
<dbReference type="SMART" id="SM00862">
    <property type="entry name" value="Trans_reg_C"/>
    <property type="match status" value="1"/>
</dbReference>
<dbReference type="InterPro" id="IPR016032">
    <property type="entry name" value="Sig_transdc_resp-reg_C-effctor"/>
</dbReference>
<dbReference type="PROSITE" id="PS50110">
    <property type="entry name" value="RESPONSE_REGULATORY"/>
    <property type="match status" value="1"/>
</dbReference>
<keyword evidence="6" id="KW-0804">Transcription</keyword>
<dbReference type="Gene3D" id="6.10.250.690">
    <property type="match status" value="1"/>
</dbReference>
<evidence type="ECO:0000256" key="6">
    <source>
        <dbReference type="ARBA" id="ARBA00023163"/>
    </source>
</evidence>
<evidence type="ECO:0000256" key="5">
    <source>
        <dbReference type="ARBA" id="ARBA00023125"/>
    </source>
</evidence>
<evidence type="ECO:0000256" key="4">
    <source>
        <dbReference type="ARBA" id="ARBA00023015"/>
    </source>
</evidence>
<dbReference type="SUPFAM" id="SSF46894">
    <property type="entry name" value="C-terminal effector domain of the bipartite response regulators"/>
    <property type="match status" value="1"/>
</dbReference>